<dbReference type="Pfam" id="PF14367">
    <property type="entry name" value="DUF4411"/>
    <property type="match status" value="1"/>
</dbReference>
<reference evidence="1 2" key="1">
    <citation type="submission" date="2015-12" db="EMBL/GenBank/DDBJ databases">
        <title>Diversity of Burkholderia near neighbor genomes.</title>
        <authorList>
            <person name="Sahl J."/>
            <person name="Wagner D."/>
            <person name="Keim P."/>
        </authorList>
    </citation>
    <scope>NUCLEOTIDE SEQUENCE [LARGE SCALE GENOMIC DNA]</scope>
    <source>
        <strain evidence="1 2">MSMB0783</strain>
    </source>
</reference>
<sequence length="165" mass="18888">MIYVFDTSSIRSLQHFYPRVFRSIWDGIEKLVSQRRLISTREVLNEIERQAVSADVSAWVKGNRSVFTTPTVDELRFVAAILRIKHFQALIGQQQRLKGTPVADPFVIACARVRRGTVVTEEGWQRAGAGLVPKPHAAKIPNVCAHFEIPCIDLEEFMHQQDWQF</sequence>
<dbReference type="Proteomes" id="UP000243680">
    <property type="component" value="Chromosome 2"/>
</dbReference>
<dbReference type="RefSeq" id="WP_011880728.1">
    <property type="nucleotide sequence ID" value="NZ_CP013422.1"/>
</dbReference>
<name>A0A1B4LNA2_9BURK</name>
<gene>
    <name evidence="1" type="ORF">WJ35_27240</name>
</gene>
<protein>
    <recommendedName>
        <fullName evidence="3">DUF4411 family protein</fullName>
    </recommendedName>
</protein>
<dbReference type="AlphaFoldDB" id="A0A1B4LNA2"/>
<evidence type="ECO:0008006" key="3">
    <source>
        <dbReference type="Google" id="ProtNLM"/>
    </source>
</evidence>
<dbReference type="EMBL" id="CP013422">
    <property type="protein sequence ID" value="AOJ78649.1"/>
    <property type="molecule type" value="Genomic_DNA"/>
</dbReference>
<evidence type="ECO:0000313" key="2">
    <source>
        <dbReference type="Proteomes" id="UP000243680"/>
    </source>
</evidence>
<dbReference type="InterPro" id="IPR016541">
    <property type="entry name" value="UCP008505"/>
</dbReference>
<dbReference type="PIRSF" id="PIRSF008505">
    <property type="entry name" value="UCP008505"/>
    <property type="match status" value="1"/>
</dbReference>
<accession>A0A1B4LNA2</accession>
<evidence type="ECO:0000313" key="1">
    <source>
        <dbReference type="EMBL" id="AOJ78649.1"/>
    </source>
</evidence>
<dbReference type="CDD" id="cd18711">
    <property type="entry name" value="PIN_VapC-like_DUF411"/>
    <property type="match status" value="1"/>
</dbReference>
<proteinExistence type="predicted"/>
<organism evidence="1 2">
    <name type="scientific">Burkholderia ubonensis</name>
    <dbReference type="NCBI Taxonomy" id="101571"/>
    <lineage>
        <taxon>Bacteria</taxon>
        <taxon>Pseudomonadati</taxon>
        <taxon>Pseudomonadota</taxon>
        <taxon>Betaproteobacteria</taxon>
        <taxon>Burkholderiales</taxon>
        <taxon>Burkholderiaceae</taxon>
        <taxon>Burkholderia</taxon>
        <taxon>Burkholderia cepacia complex</taxon>
    </lineage>
</organism>